<dbReference type="PANTHER" id="PTHR30570:SF1">
    <property type="entry name" value="PHOSPHATE-BINDING PROTEIN PSTS"/>
    <property type="match status" value="1"/>
</dbReference>
<organism evidence="3 4">
    <name type="scientific">Candidatus Magnetaquiglobus chichijimensis</name>
    <dbReference type="NCBI Taxonomy" id="3141448"/>
    <lineage>
        <taxon>Bacteria</taxon>
        <taxon>Pseudomonadati</taxon>
        <taxon>Pseudomonadota</taxon>
        <taxon>Magnetococcia</taxon>
        <taxon>Magnetococcales</taxon>
        <taxon>Candidatus Magnetaquicoccaceae</taxon>
        <taxon>Candidatus Magnetaquiglobus</taxon>
    </lineage>
</organism>
<protein>
    <submittedName>
        <fullName evidence="3">Phosphate-binding protein PstS</fullName>
    </submittedName>
</protein>
<dbReference type="EMBL" id="BAAFGK010000003">
    <property type="protein sequence ID" value="GAB0056551.1"/>
    <property type="molecule type" value="Genomic_DNA"/>
</dbReference>
<name>A0ABQ0C6N3_9PROT</name>
<evidence type="ECO:0000313" key="4">
    <source>
        <dbReference type="Proteomes" id="UP001628193"/>
    </source>
</evidence>
<proteinExistence type="predicted"/>
<dbReference type="SUPFAM" id="SSF53850">
    <property type="entry name" value="Periplasmic binding protein-like II"/>
    <property type="match status" value="1"/>
</dbReference>
<accession>A0ABQ0C6N3</accession>
<keyword evidence="1" id="KW-0732">Signal</keyword>
<comment type="caution">
    <text evidence="3">The sequence shown here is derived from an EMBL/GenBank/DDBJ whole genome shotgun (WGS) entry which is preliminary data.</text>
</comment>
<dbReference type="Gene3D" id="3.40.190.10">
    <property type="entry name" value="Periplasmic binding protein-like II"/>
    <property type="match status" value="2"/>
</dbReference>
<dbReference type="Proteomes" id="UP001628193">
    <property type="component" value="Unassembled WGS sequence"/>
</dbReference>
<evidence type="ECO:0000313" key="3">
    <source>
        <dbReference type="EMBL" id="GAB0056551.1"/>
    </source>
</evidence>
<reference evidence="3 4" key="1">
    <citation type="submission" date="2024-05" db="EMBL/GenBank/DDBJ databases">
        <authorList>
            <consortium name="Candidatus Magnetaquicoccaceae bacterium FCR-1 genome sequencing consortium"/>
            <person name="Shimoshige H."/>
            <person name="Shimamura S."/>
            <person name="Taoka A."/>
            <person name="Kobayashi H."/>
            <person name="Maekawa T."/>
        </authorList>
    </citation>
    <scope>NUCLEOTIDE SEQUENCE [LARGE SCALE GENOMIC DNA]</scope>
    <source>
        <strain evidence="3 4">FCR-1</strain>
    </source>
</reference>
<keyword evidence="4" id="KW-1185">Reference proteome</keyword>
<dbReference type="RefSeq" id="WP_420904277.1">
    <property type="nucleotide sequence ID" value="NZ_BAAFGK010000003.1"/>
</dbReference>
<dbReference type="InterPro" id="IPR024370">
    <property type="entry name" value="PBP_domain"/>
</dbReference>
<dbReference type="Pfam" id="PF12849">
    <property type="entry name" value="PBP_like_2"/>
    <property type="match status" value="1"/>
</dbReference>
<dbReference type="PANTHER" id="PTHR30570">
    <property type="entry name" value="PERIPLASMIC PHOSPHATE BINDING COMPONENT OF PHOSPHATE ABC TRANSPORTER"/>
    <property type="match status" value="1"/>
</dbReference>
<feature type="domain" description="PBP" evidence="2">
    <location>
        <begin position="34"/>
        <end position="283"/>
    </location>
</feature>
<evidence type="ECO:0000256" key="1">
    <source>
        <dbReference type="ARBA" id="ARBA00022729"/>
    </source>
</evidence>
<evidence type="ECO:0000259" key="2">
    <source>
        <dbReference type="Pfam" id="PF12849"/>
    </source>
</evidence>
<dbReference type="InterPro" id="IPR050811">
    <property type="entry name" value="Phosphate_ABC_transporter"/>
</dbReference>
<reference evidence="3 4" key="2">
    <citation type="submission" date="2024-09" db="EMBL/GenBank/DDBJ databases">
        <title>Draft genome sequence of Candidatus Magnetaquicoccaceae bacterium FCR-1.</title>
        <authorList>
            <person name="Shimoshige H."/>
            <person name="Shimamura S."/>
            <person name="Taoka A."/>
            <person name="Kobayashi H."/>
            <person name="Maekawa T."/>
        </authorList>
    </citation>
    <scope>NUCLEOTIDE SEQUENCE [LARGE SCALE GENOMIC DNA]</scope>
    <source>
        <strain evidence="3 4">FCR-1</strain>
    </source>
</reference>
<gene>
    <name evidence="3" type="primary">pstS_2</name>
    <name evidence="3" type="ORF">SIID45300_00859</name>
</gene>
<dbReference type="CDD" id="cd13653">
    <property type="entry name" value="PBP2_phosphate_like_1"/>
    <property type="match status" value="1"/>
</dbReference>
<sequence length="301" mass="33250">MTIVPTSLRRLILALLFLVIGAMPFPAWTGEHEDAGKVIRIKGSDTLIKALKEWARIYPEKNPGMRVEVSGGGSGNGIAALINGHVEIASASRLLREREFNLLSRKRVGQIPIPHVVGRDAVSVIVHPDNPINGLALHQLTDIYSKVNRSLTWGDFGVKVPECPDQKIIPINRKNNSGTYVFFKQTIFEKREHFDSQILSMDASESLVSMVGQMPCAIGYVGMAYVTNTVKTLCISREQEANAPCVPPTTASTMDQAYPLARSLYLYTLGEPRPEVAKFLEWVRGPEGREILTRSGYIPPP</sequence>